<feature type="region of interest" description="Disordered" evidence="1">
    <location>
        <begin position="192"/>
        <end position="310"/>
    </location>
</feature>
<proteinExistence type="predicted"/>
<dbReference type="STRING" id="105231.A0A1Y1IN99"/>
<dbReference type="Gene3D" id="1.25.40.10">
    <property type="entry name" value="Tetratricopeptide repeat domain"/>
    <property type="match status" value="1"/>
</dbReference>
<organism evidence="2 3">
    <name type="scientific">Klebsormidium nitens</name>
    <name type="common">Green alga</name>
    <name type="synonym">Ulothrix nitens</name>
    <dbReference type="NCBI Taxonomy" id="105231"/>
    <lineage>
        <taxon>Eukaryota</taxon>
        <taxon>Viridiplantae</taxon>
        <taxon>Streptophyta</taxon>
        <taxon>Klebsormidiophyceae</taxon>
        <taxon>Klebsormidiales</taxon>
        <taxon>Klebsormidiaceae</taxon>
        <taxon>Klebsormidium</taxon>
    </lineage>
</organism>
<dbReference type="EMBL" id="DF237489">
    <property type="protein sequence ID" value="GAQ89598.1"/>
    <property type="molecule type" value="Genomic_DNA"/>
</dbReference>
<accession>A0A1Y1IN99</accession>
<evidence type="ECO:0000313" key="2">
    <source>
        <dbReference type="EMBL" id="GAQ89598.1"/>
    </source>
</evidence>
<gene>
    <name evidence="2" type="ORF">KFL_005400080</name>
</gene>
<feature type="region of interest" description="Disordered" evidence="1">
    <location>
        <begin position="1"/>
        <end position="119"/>
    </location>
</feature>
<feature type="compositionally biased region" description="Basic and acidic residues" evidence="1">
    <location>
        <begin position="286"/>
        <end position="300"/>
    </location>
</feature>
<dbReference type="OrthoDB" id="1936537at2759"/>
<dbReference type="AlphaFoldDB" id="A0A1Y1IN99"/>
<feature type="compositionally biased region" description="Polar residues" evidence="1">
    <location>
        <begin position="241"/>
        <end position="252"/>
    </location>
</feature>
<dbReference type="Proteomes" id="UP000054558">
    <property type="component" value="Unassembled WGS sequence"/>
</dbReference>
<sequence>MADLGNADGQLSSRGTATPSSVSPRSNLANLSDELASQSTPRATASPRSGLTSGGGPKRGPPSPHPGTSNGSEYPPPPPKVLSPIWQQKKLAPPAHGTLPAGVAPLEGGEQWAGRAGQKEMLTRSLPDLKLHLRALAEQDERGWEQGAGSPTLAGLPQYRAILEAEGRPVGTPTGRGAARVKALELEEGMGVEGRMGGGETPKGLEGSPWAGSPHSPAKTLREKASSVRLWHEEAAARSGQVRSVQLLSSPRSPRAKPGSLNPPEVEVDDTPRVYPPISQQQRLEPPPDWRIPERKRSADSGKGGGPQLADFSVLAETSHRLNNPGRTREEARALLSMAVLLENAQRLIPISPQVPSQEYGRAVDVYERFLRACVQSQDQDLQVLAHNCLGIAHAAAGDYVAAKPGSPRTAGLAESLGEEAGCSLPGDAAAEYEAALGHHAQHGDLAADGRGRAMAAGNAGLLLTRLGRGNEAIEMHKRALAAAIQGGDAVCERAAVGNLGRLLLQQDKVLASAEDCIRRYLAVCTSLEDGAGVAEAHFLLGVVATRVGRHATAAGEFEAALAAAKACGNKDIARYARIHIGMAKGKVNLAQQLAALDGPQTQ</sequence>
<keyword evidence="3" id="KW-1185">Reference proteome</keyword>
<protein>
    <submittedName>
        <fullName evidence="2">Uncharacterized protein</fullName>
    </submittedName>
</protein>
<evidence type="ECO:0000313" key="3">
    <source>
        <dbReference type="Proteomes" id="UP000054558"/>
    </source>
</evidence>
<feature type="compositionally biased region" description="Gly residues" evidence="1">
    <location>
        <begin position="192"/>
        <end position="201"/>
    </location>
</feature>
<dbReference type="PANTHER" id="PTHR10098:SF108">
    <property type="entry name" value="TETRATRICOPEPTIDE REPEAT PROTEIN 28"/>
    <property type="match status" value="1"/>
</dbReference>
<dbReference type="InterPro" id="IPR011990">
    <property type="entry name" value="TPR-like_helical_dom_sf"/>
</dbReference>
<dbReference type="PANTHER" id="PTHR10098">
    <property type="entry name" value="RAPSYN-RELATED"/>
    <property type="match status" value="1"/>
</dbReference>
<evidence type="ECO:0000256" key="1">
    <source>
        <dbReference type="SAM" id="MobiDB-lite"/>
    </source>
</evidence>
<feature type="compositionally biased region" description="Polar residues" evidence="1">
    <location>
        <begin position="9"/>
        <end position="51"/>
    </location>
</feature>
<dbReference type="SUPFAM" id="SSF48452">
    <property type="entry name" value="TPR-like"/>
    <property type="match status" value="1"/>
</dbReference>
<reference evidence="2 3" key="1">
    <citation type="journal article" date="2014" name="Nat. Commun.">
        <title>Klebsormidium flaccidum genome reveals primary factors for plant terrestrial adaptation.</title>
        <authorList>
            <person name="Hori K."/>
            <person name="Maruyama F."/>
            <person name="Fujisawa T."/>
            <person name="Togashi T."/>
            <person name="Yamamoto N."/>
            <person name="Seo M."/>
            <person name="Sato S."/>
            <person name="Yamada T."/>
            <person name="Mori H."/>
            <person name="Tajima N."/>
            <person name="Moriyama T."/>
            <person name="Ikeuchi M."/>
            <person name="Watanabe M."/>
            <person name="Wada H."/>
            <person name="Kobayashi K."/>
            <person name="Saito M."/>
            <person name="Masuda T."/>
            <person name="Sasaki-Sekimoto Y."/>
            <person name="Mashiguchi K."/>
            <person name="Awai K."/>
            <person name="Shimojima M."/>
            <person name="Masuda S."/>
            <person name="Iwai M."/>
            <person name="Nobusawa T."/>
            <person name="Narise T."/>
            <person name="Kondo S."/>
            <person name="Saito H."/>
            <person name="Sato R."/>
            <person name="Murakawa M."/>
            <person name="Ihara Y."/>
            <person name="Oshima-Yamada Y."/>
            <person name="Ohtaka K."/>
            <person name="Satoh M."/>
            <person name="Sonobe K."/>
            <person name="Ishii M."/>
            <person name="Ohtani R."/>
            <person name="Kanamori-Sato M."/>
            <person name="Honoki R."/>
            <person name="Miyazaki D."/>
            <person name="Mochizuki H."/>
            <person name="Umetsu J."/>
            <person name="Higashi K."/>
            <person name="Shibata D."/>
            <person name="Kamiya Y."/>
            <person name="Sato N."/>
            <person name="Nakamura Y."/>
            <person name="Tabata S."/>
            <person name="Ida S."/>
            <person name="Kurokawa K."/>
            <person name="Ohta H."/>
        </authorList>
    </citation>
    <scope>NUCLEOTIDE SEQUENCE [LARGE SCALE GENOMIC DNA]</scope>
    <source>
        <strain evidence="2 3">NIES-2285</strain>
    </source>
</reference>
<feature type="compositionally biased region" description="Basic and acidic residues" evidence="1">
    <location>
        <begin position="220"/>
        <end position="236"/>
    </location>
</feature>
<name>A0A1Y1IN99_KLENI</name>